<evidence type="ECO:0000313" key="3">
    <source>
        <dbReference type="EMBL" id="TDR22392.1"/>
    </source>
</evidence>
<dbReference type="SUPFAM" id="SSF52833">
    <property type="entry name" value="Thioredoxin-like"/>
    <property type="match status" value="1"/>
</dbReference>
<dbReference type="RefSeq" id="WP_099019040.1">
    <property type="nucleotide sequence ID" value="NZ_NIHB01000002.1"/>
</dbReference>
<organism evidence="3 4">
    <name type="scientific">Marinicella litoralis</name>
    <dbReference type="NCBI Taxonomy" id="644220"/>
    <lineage>
        <taxon>Bacteria</taxon>
        <taxon>Pseudomonadati</taxon>
        <taxon>Pseudomonadota</taxon>
        <taxon>Gammaproteobacteria</taxon>
        <taxon>Lysobacterales</taxon>
        <taxon>Marinicellaceae</taxon>
        <taxon>Marinicella</taxon>
    </lineage>
</organism>
<sequence length="209" mass="22993">MTKTLNLAGLMILILCSSSIHAGQYNQIINIGDALPAFTQLPGIDGNQLSSTDIKEDVLVLVILANHCPWVKGMDQDLVQLVDSFKEQSVKVVAFGVNLREDDRLAAMKVHAEKNGYNFSYVFDESQQLGRSLGATRTPEYFVFNQDRKLTYMGLLYNSPAKMNADGSIRHINGEVSEHYVSDAIKATLAGNPVAVPETRAHGCSVKYE</sequence>
<dbReference type="PROSITE" id="PS51352">
    <property type="entry name" value="THIOREDOXIN_2"/>
    <property type="match status" value="1"/>
</dbReference>
<feature type="domain" description="Thioredoxin" evidence="2">
    <location>
        <begin position="29"/>
        <end position="190"/>
    </location>
</feature>
<keyword evidence="4" id="KW-1185">Reference proteome</keyword>
<feature type="signal peptide" evidence="1">
    <location>
        <begin position="1"/>
        <end position="22"/>
    </location>
</feature>
<dbReference type="Pfam" id="PF08534">
    <property type="entry name" value="Redoxin"/>
    <property type="match status" value="1"/>
</dbReference>
<dbReference type="Gene3D" id="3.40.30.10">
    <property type="entry name" value="Glutaredoxin"/>
    <property type="match status" value="1"/>
</dbReference>
<keyword evidence="1" id="KW-0732">Signal</keyword>
<comment type="caution">
    <text evidence="3">The sequence shown here is derived from an EMBL/GenBank/DDBJ whole genome shotgun (WGS) entry which is preliminary data.</text>
</comment>
<evidence type="ECO:0000313" key="4">
    <source>
        <dbReference type="Proteomes" id="UP000295724"/>
    </source>
</evidence>
<dbReference type="Proteomes" id="UP000295724">
    <property type="component" value="Unassembled WGS sequence"/>
</dbReference>
<evidence type="ECO:0000256" key="1">
    <source>
        <dbReference type="SAM" id="SignalP"/>
    </source>
</evidence>
<reference evidence="3 4" key="1">
    <citation type="submission" date="2019-03" db="EMBL/GenBank/DDBJ databases">
        <title>Genomic Encyclopedia of Type Strains, Phase IV (KMG-IV): sequencing the most valuable type-strain genomes for metagenomic binning, comparative biology and taxonomic classification.</title>
        <authorList>
            <person name="Goeker M."/>
        </authorList>
    </citation>
    <scope>NUCLEOTIDE SEQUENCE [LARGE SCALE GENOMIC DNA]</scope>
    <source>
        <strain evidence="3 4">DSM 25488</strain>
    </source>
</reference>
<dbReference type="OrthoDB" id="9781543at2"/>
<feature type="chain" id="PRO_5020185359" evidence="1">
    <location>
        <begin position="23"/>
        <end position="209"/>
    </location>
</feature>
<name>A0A4R6XR88_9GAMM</name>
<dbReference type="AlphaFoldDB" id="A0A4R6XR88"/>
<dbReference type="PANTHER" id="PTHR43640:SF1">
    <property type="entry name" value="THIOREDOXIN-DEPENDENT PEROXIREDOXIN"/>
    <property type="match status" value="1"/>
</dbReference>
<protein>
    <submittedName>
        <fullName evidence="3">Peroxiredoxin</fullName>
    </submittedName>
</protein>
<dbReference type="PANTHER" id="PTHR43640">
    <property type="entry name" value="OS07G0260300 PROTEIN"/>
    <property type="match status" value="1"/>
</dbReference>
<gene>
    <name evidence="3" type="ORF">C8D91_0880</name>
</gene>
<accession>A0A4R6XR88</accession>
<dbReference type="EMBL" id="SNZB01000002">
    <property type="protein sequence ID" value="TDR22392.1"/>
    <property type="molecule type" value="Genomic_DNA"/>
</dbReference>
<dbReference type="InterPro" id="IPR013766">
    <property type="entry name" value="Thioredoxin_domain"/>
</dbReference>
<dbReference type="InterPro" id="IPR013740">
    <property type="entry name" value="Redoxin"/>
</dbReference>
<dbReference type="GO" id="GO:0016491">
    <property type="term" value="F:oxidoreductase activity"/>
    <property type="evidence" value="ECO:0007669"/>
    <property type="project" value="InterPro"/>
</dbReference>
<dbReference type="InterPro" id="IPR047262">
    <property type="entry name" value="PRX-like1"/>
</dbReference>
<proteinExistence type="predicted"/>
<dbReference type="InterPro" id="IPR036249">
    <property type="entry name" value="Thioredoxin-like_sf"/>
</dbReference>
<evidence type="ECO:0000259" key="2">
    <source>
        <dbReference type="PROSITE" id="PS51352"/>
    </source>
</evidence>